<dbReference type="EMBL" id="JAULSV010000005">
    <property type="protein sequence ID" value="KAK0643971.1"/>
    <property type="molecule type" value="Genomic_DNA"/>
</dbReference>
<comment type="caution">
    <text evidence="1">The sequence shown here is derived from an EMBL/GenBank/DDBJ whole genome shotgun (WGS) entry which is preliminary data.</text>
</comment>
<name>A0AA40CM22_9PEZI</name>
<protein>
    <submittedName>
        <fullName evidence="1">Uncharacterized protein</fullName>
    </submittedName>
</protein>
<reference evidence="1" key="1">
    <citation type="submission" date="2023-06" db="EMBL/GenBank/DDBJ databases">
        <title>Genome-scale phylogeny and comparative genomics of the fungal order Sordariales.</title>
        <authorList>
            <consortium name="Lawrence Berkeley National Laboratory"/>
            <person name="Hensen N."/>
            <person name="Bonometti L."/>
            <person name="Westerberg I."/>
            <person name="Brannstrom I.O."/>
            <person name="Guillou S."/>
            <person name="Cros-Aarteil S."/>
            <person name="Calhoun S."/>
            <person name="Haridas S."/>
            <person name="Kuo A."/>
            <person name="Mondo S."/>
            <person name="Pangilinan J."/>
            <person name="Riley R."/>
            <person name="Labutti K."/>
            <person name="Andreopoulos B."/>
            <person name="Lipzen A."/>
            <person name="Chen C."/>
            <person name="Yanf M."/>
            <person name="Daum C."/>
            <person name="Ng V."/>
            <person name="Clum A."/>
            <person name="Steindorff A."/>
            <person name="Ohm R."/>
            <person name="Martin F."/>
            <person name="Silar P."/>
            <person name="Natvig D."/>
            <person name="Lalanne C."/>
            <person name="Gautier V."/>
            <person name="Ament-Velasquez S.L."/>
            <person name="Kruys A."/>
            <person name="Hutchinson M.I."/>
            <person name="Powell A.J."/>
            <person name="Barry K."/>
            <person name="Miller A.N."/>
            <person name="Grigoriev I.V."/>
            <person name="Debuchy R."/>
            <person name="Gladieux P."/>
            <person name="Thoren M.H."/>
            <person name="Johannesson H."/>
        </authorList>
    </citation>
    <scope>NUCLEOTIDE SEQUENCE</scope>
    <source>
        <strain evidence="1">SMH2532-1</strain>
    </source>
</reference>
<dbReference type="Gene3D" id="3.30.540.30">
    <property type="match status" value="1"/>
</dbReference>
<sequence length="92" mass="10634">MAQTIRNVQVFALAVESQFQALTERERRYAHHMARAAWSGARIVLEQVSPESPTIFDFILELYRACSGNWESLIGPDSREEFRRFLTFAQAL</sequence>
<organism evidence="1 2">
    <name type="scientific">Cercophora newfieldiana</name>
    <dbReference type="NCBI Taxonomy" id="92897"/>
    <lineage>
        <taxon>Eukaryota</taxon>
        <taxon>Fungi</taxon>
        <taxon>Dikarya</taxon>
        <taxon>Ascomycota</taxon>
        <taxon>Pezizomycotina</taxon>
        <taxon>Sordariomycetes</taxon>
        <taxon>Sordariomycetidae</taxon>
        <taxon>Sordariales</taxon>
        <taxon>Lasiosphaeriaceae</taxon>
        <taxon>Cercophora</taxon>
    </lineage>
</organism>
<evidence type="ECO:0000313" key="2">
    <source>
        <dbReference type="Proteomes" id="UP001174936"/>
    </source>
</evidence>
<accession>A0AA40CM22</accession>
<dbReference type="AlphaFoldDB" id="A0AA40CM22"/>
<dbReference type="Proteomes" id="UP001174936">
    <property type="component" value="Unassembled WGS sequence"/>
</dbReference>
<keyword evidence="2" id="KW-1185">Reference proteome</keyword>
<evidence type="ECO:0000313" key="1">
    <source>
        <dbReference type="EMBL" id="KAK0643971.1"/>
    </source>
</evidence>
<proteinExistence type="predicted"/>
<gene>
    <name evidence="1" type="ORF">B0T16DRAFT_191449</name>
</gene>